<feature type="domain" description="Reverse transcriptase" evidence="1">
    <location>
        <begin position="486"/>
        <end position="751"/>
    </location>
</feature>
<reference evidence="2" key="1">
    <citation type="journal article" date="2018" name="PLoS Negl. Trop. Dis.">
        <title>Sialome diversity of ticks revealed by RNAseq of single tick salivary glands.</title>
        <authorList>
            <person name="Perner J."/>
            <person name="Kropackova S."/>
            <person name="Kopacek P."/>
            <person name="Ribeiro J.M."/>
        </authorList>
    </citation>
    <scope>NUCLEOTIDE SEQUENCE</scope>
    <source>
        <strain evidence="2">Siblings of single egg batch collected in Ceske Budejovice</strain>
        <tissue evidence="2">Salivary glands</tissue>
    </source>
</reference>
<dbReference type="EMBL" id="GEGO01004497">
    <property type="protein sequence ID" value="JAR90907.1"/>
    <property type="molecule type" value="Transcribed_RNA"/>
</dbReference>
<keyword evidence="2" id="KW-0548">Nucleotidyltransferase</keyword>
<accession>A0A147BJE1</accession>
<dbReference type="GO" id="GO:0007508">
    <property type="term" value="P:larval heart development"/>
    <property type="evidence" value="ECO:0007669"/>
    <property type="project" value="TreeGrafter"/>
</dbReference>
<dbReference type="InterPro" id="IPR043502">
    <property type="entry name" value="DNA/RNA_pol_sf"/>
</dbReference>
<dbReference type="Pfam" id="PF00078">
    <property type="entry name" value="RVT_1"/>
    <property type="match status" value="1"/>
</dbReference>
<sequence>SERGGERPDSSSNISIIFTNIRSLFPKRDELCSVVDSCDADLIVLTETWLSAKVYNNELFHGTKRYNIYRNDRIDRSGGGVLLAVANTVVSYHVPSVCALEMTWVCACLNYKKWLFGVCYRPPTNNSMFSSMLHDSINQLIVRFPDSPIVLMGDFNFPSIKWTDNYPSCIPFSTEASEFITLCSDFNLDQIVTSPTRVTSSSSSLLDLVLTTHPHTISSISYLPGLSDHSVLHFTVPASKGSMLSTVKSIRDYSKADFTSINRDLCLFLEGYLVGFLNRSVERNWVMFKNIVTFLTNKYIPSKVVRNHANAPWYSTTLKRLSNKKKRLFRAAKLNTTDVRWAAYHSAASEYDIAVKNAKHVFFNTTLPSMLLNNSKQFWKTVNSSDNNDISLIFPDGQKIEAHECASVLNDVFVKSFSVQSNVSVRSLPVNDFLPMNSVVFDVVGISNVIDGLKMSSSTGVDEINSKFLKNTKMYSSIILHRLFSQSLESGIVPNDWKIGKVVPLHKSGVKHDPCNYRPISLTSVPCKILEHIICSHLATFLESNNFFTSAQHGFRKSFSCETQLVSFTHDLHRFLDSGSYTDCVFLDFSKAFDKVSHSLLLQKLRVLNIDLHILDWINAFLTNRLQFVRVNNNNSALASVHSGVPQGSVIGPLLFLIYINDLVSNISSPVCLFADDCVLYRKITDQSDIVHLQTDLNYIARWCDAWLMELNTNKCKSMRVSRSNTTCPTYHINNAPLSPVSSYKYLGVYITSNLSWNTHIEHVVGNAHRMLGYLKRNFFQAPSSLKLIMYKCLVRSKLEYASSVWDPGQHCLVTALESIQNRAARFILSNYHRTSSVTSMKITLSLPDLSSRRKCARLSLFHKIYHYNSLLRQSLMLEPSYRSARLDHAHKVGIPSYNTNAFSMSFIPRTSTDWNRLPASIASITDVSLFKQALGNSTLS</sequence>
<dbReference type="SUPFAM" id="SSF56219">
    <property type="entry name" value="DNase I-like"/>
    <property type="match status" value="1"/>
</dbReference>
<dbReference type="PROSITE" id="PS50878">
    <property type="entry name" value="RT_POL"/>
    <property type="match status" value="1"/>
</dbReference>
<keyword evidence="2" id="KW-0808">Transferase</keyword>
<dbReference type="InterPro" id="IPR000477">
    <property type="entry name" value="RT_dom"/>
</dbReference>
<protein>
    <submittedName>
        <fullName evidence="2">Putative rna-directed dna polymerase from mobile element jockey-like protein</fullName>
    </submittedName>
</protein>
<dbReference type="Gene3D" id="3.60.10.10">
    <property type="entry name" value="Endonuclease/exonuclease/phosphatase"/>
    <property type="match status" value="1"/>
</dbReference>
<evidence type="ECO:0000259" key="1">
    <source>
        <dbReference type="PROSITE" id="PS50878"/>
    </source>
</evidence>
<keyword evidence="2" id="KW-0695">RNA-directed DNA polymerase</keyword>
<dbReference type="InterPro" id="IPR005135">
    <property type="entry name" value="Endo/exonuclease/phosphatase"/>
</dbReference>
<evidence type="ECO:0000313" key="2">
    <source>
        <dbReference type="EMBL" id="JAR90907.1"/>
    </source>
</evidence>
<dbReference type="AlphaFoldDB" id="A0A147BJE1"/>
<proteinExistence type="predicted"/>
<feature type="non-terminal residue" evidence="2">
    <location>
        <position position="1"/>
    </location>
</feature>
<dbReference type="GO" id="GO:0061343">
    <property type="term" value="P:cell adhesion involved in heart morphogenesis"/>
    <property type="evidence" value="ECO:0007669"/>
    <property type="project" value="TreeGrafter"/>
</dbReference>
<dbReference type="GO" id="GO:0003964">
    <property type="term" value="F:RNA-directed DNA polymerase activity"/>
    <property type="evidence" value="ECO:0007669"/>
    <property type="project" value="UniProtKB-KW"/>
</dbReference>
<organism evidence="2">
    <name type="scientific">Ixodes ricinus</name>
    <name type="common">Common tick</name>
    <name type="synonym">Acarus ricinus</name>
    <dbReference type="NCBI Taxonomy" id="34613"/>
    <lineage>
        <taxon>Eukaryota</taxon>
        <taxon>Metazoa</taxon>
        <taxon>Ecdysozoa</taxon>
        <taxon>Arthropoda</taxon>
        <taxon>Chelicerata</taxon>
        <taxon>Arachnida</taxon>
        <taxon>Acari</taxon>
        <taxon>Parasitiformes</taxon>
        <taxon>Ixodida</taxon>
        <taxon>Ixodoidea</taxon>
        <taxon>Ixodidae</taxon>
        <taxon>Ixodinae</taxon>
        <taxon>Ixodes</taxon>
    </lineage>
</organism>
<dbReference type="GO" id="GO:0031012">
    <property type="term" value="C:extracellular matrix"/>
    <property type="evidence" value="ECO:0007669"/>
    <property type="project" value="TreeGrafter"/>
</dbReference>
<dbReference type="Pfam" id="PF14529">
    <property type="entry name" value="Exo_endo_phos_2"/>
    <property type="match status" value="1"/>
</dbReference>
<name>A0A147BJE1_IXORI</name>
<dbReference type="SUPFAM" id="SSF56672">
    <property type="entry name" value="DNA/RNA polymerases"/>
    <property type="match status" value="1"/>
</dbReference>
<dbReference type="InterPro" id="IPR036691">
    <property type="entry name" value="Endo/exonu/phosph_ase_sf"/>
</dbReference>
<dbReference type="PANTHER" id="PTHR33395:SF22">
    <property type="entry name" value="REVERSE TRANSCRIPTASE DOMAIN-CONTAINING PROTEIN"/>
    <property type="match status" value="1"/>
</dbReference>
<dbReference type="CDD" id="cd01650">
    <property type="entry name" value="RT_nLTR_like"/>
    <property type="match status" value="1"/>
</dbReference>
<dbReference type="PANTHER" id="PTHR33395">
    <property type="entry name" value="TRANSCRIPTASE, PUTATIVE-RELATED-RELATED"/>
    <property type="match status" value="1"/>
</dbReference>